<dbReference type="EMBL" id="QZWG01000004">
    <property type="protein sequence ID" value="RZC15995.1"/>
    <property type="molecule type" value="Genomic_DNA"/>
</dbReference>
<dbReference type="GO" id="GO:0008422">
    <property type="term" value="F:beta-glucosidase activity"/>
    <property type="evidence" value="ECO:0007669"/>
    <property type="project" value="UniProtKB-EC"/>
</dbReference>
<dbReference type="SUPFAM" id="SSF51445">
    <property type="entry name" value="(Trans)glycosidases"/>
    <property type="match status" value="1"/>
</dbReference>
<dbReference type="Proteomes" id="UP000053555">
    <property type="component" value="Unassembled WGS sequence"/>
</dbReference>
<dbReference type="InterPro" id="IPR017853">
    <property type="entry name" value="GH"/>
</dbReference>
<keyword evidence="3" id="KW-0326">Glycosidase</keyword>
<evidence type="ECO:0000256" key="2">
    <source>
        <dbReference type="RuleBase" id="RU003690"/>
    </source>
</evidence>
<dbReference type="EMBL" id="KN658722">
    <property type="protein sequence ID" value="KHN19746.1"/>
    <property type="molecule type" value="Genomic_DNA"/>
</dbReference>
<organism evidence="3">
    <name type="scientific">Glycine soja</name>
    <name type="common">Wild soybean</name>
    <dbReference type="NCBI Taxonomy" id="3848"/>
    <lineage>
        <taxon>Eukaryota</taxon>
        <taxon>Viridiplantae</taxon>
        <taxon>Streptophyta</taxon>
        <taxon>Embryophyta</taxon>
        <taxon>Tracheophyta</taxon>
        <taxon>Spermatophyta</taxon>
        <taxon>Magnoliopsida</taxon>
        <taxon>eudicotyledons</taxon>
        <taxon>Gunneridae</taxon>
        <taxon>Pentapetalae</taxon>
        <taxon>rosids</taxon>
        <taxon>fabids</taxon>
        <taxon>Fabales</taxon>
        <taxon>Fabaceae</taxon>
        <taxon>Papilionoideae</taxon>
        <taxon>50 kb inversion clade</taxon>
        <taxon>NPAAA clade</taxon>
        <taxon>indigoferoid/millettioid clade</taxon>
        <taxon>Phaseoleae</taxon>
        <taxon>Glycine</taxon>
        <taxon>Glycine subgen. Soja</taxon>
    </lineage>
</organism>
<dbReference type="Pfam" id="PF00232">
    <property type="entry name" value="Glyco_hydro_1"/>
    <property type="match status" value="1"/>
</dbReference>
<evidence type="ECO:0000256" key="1">
    <source>
        <dbReference type="ARBA" id="ARBA00010838"/>
    </source>
</evidence>
<dbReference type="PANTHER" id="PTHR10353:SF237">
    <property type="entry name" value="BETA-GLUCOSIDASE 12-RELATED"/>
    <property type="match status" value="1"/>
</dbReference>
<dbReference type="InterPro" id="IPR001360">
    <property type="entry name" value="Glyco_hydro_1"/>
</dbReference>
<name>A0A0B2QDY0_GLYSO</name>
<reference evidence="4 5" key="2">
    <citation type="submission" date="2018-09" db="EMBL/GenBank/DDBJ databases">
        <title>A high-quality reference genome of wild soybean provides a powerful tool to mine soybean genomes.</title>
        <authorList>
            <person name="Xie M."/>
            <person name="Chung C.Y.L."/>
            <person name="Li M.-W."/>
            <person name="Wong F.-L."/>
            <person name="Chan T.-F."/>
            <person name="Lam H.-M."/>
        </authorList>
    </citation>
    <scope>NUCLEOTIDE SEQUENCE [LARGE SCALE GENOMIC DNA]</scope>
    <source>
        <strain evidence="5">cv. W05</strain>
        <tissue evidence="4">Hypocotyl of etiolated seedlings</tissue>
    </source>
</reference>
<evidence type="ECO:0000313" key="4">
    <source>
        <dbReference type="EMBL" id="RZC15995.1"/>
    </source>
</evidence>
<accession>A0A0B2QDY0</accession>
<keyword evidence="5" id="KW-1185">Reference proteome</keyword>
<dbReference type="Gene3D" id="3.20.20.80">
    <property type="entry name" value="Glycosidases"/>
    <property type="match status" value="1"/>
</dbReference>
<dbReference type="AlphaFoldDB" id="A0A0B2QDY0"/>
<evidence type="ECO:0000313" key="5">
    <source>
        <dbReference type="Proteomes" id="UP000289340"/>
    </source>
</evidence>
<comment type="similarity">
    <text evidence="1 2">Belongs to the glycosyl hydrolase 1 family.</text>
</comment>
<dbReference type="EC" id="3.2.1.21" evidence="3"/>
<protein>
    <submittedName>
        <fullName evidence="3">Beta-glucosidase 13</fullName>
        <ecNumber evidence="3">3.2.1.21</ecNumber>
    </submittedName>
</protein>
<reference evidence="3" key="1">
    <citation type="submission" date="2014-07" db="EMBL/GenBank/DDBJ databases">
        <title>Identification of a novel salt tolerance gene in wild soybean by whole-genome sequencing.</title>
        <authorList>
            <person name="Lam H.-M."/>
            <person name="Qi X."/>
            <person name="Li M.-W."/>
            <person name="Liu X."/>
            <person name="Xie M."/>
            <person name="Ni M."/>
            <person name="Xu X."/>
        </authorList>
    </citation>
    <scope>NUCLEOTIDE SEQUENCE [LARGE SCALE GENOMIC DNA]</scope>
    <source>
        <tissue evidence="3">Root</tissue>
    </source>
</reference>
<gene>
    <name evidence="4" type="ORF">D0Y65_009325</name>
    <name evidence="3" type="ORF">glysoja_024847</name>
</gene>
<proteinExistence type="inferred from homology"/>
<dbReference type="PANTHER" id="PTHR10353">
    <property type="entry name" value="GLYCOSYL HYDROLASE"/>
    <property type="match status" value="1"/>
</dbReference>
<dbReference type="GO" id="GO:0005975">
    <property type="term" value="P:carbohydrate metabolic process"/>
    <property type="evidence" value="ECO:0007669"/>
    <property type="project" value="InterPro"/>
</dbReference>
<keyword evidence="3" id="KW-0378">Hydrolase</keyword>
<evidence type="ECO:0000313" key="3">
    <source>
        <dbReference type="EMBL" id="KHN19746.1"/>
    </source>
</evidence>
<sequence>MRCSKCFANCTAGDSTTEPYVVTHHLILAHVAVVKVYREKFQASQKGQIGVTLNSAWVVPLVQSKEDREAAYRGLAFMYDWLLAFLMDALTLRVVLARRCTHQTGRNISGLHEADPNPKSLRHYDPIYLMDGIKQIHEANIRTAS</sequence>
<dbReference type="Proteomes" id="UP000289340">
    <property type="component" value="Chromosome 4"/>
</dbReference>